<keyword evidence="2" id="KW-1185">Reference proteome</keyword>
<gene>
    <name evidence="1" type="ORF">GCM10022402_00730</name>
</gene>
<evidence type="ECO:0000313" key="1">
    <source>
        <dbReference type="EMBL" id="GAA3723951.1"/>
    </source>
</evidence>
<dbReference type="EMBL" id="BAABDD010000001">
    <property type="protein sequence ID" value="GAA3723951.1"/>
    <property type="molecule type" value="Genomic_DNA"/>
</dbReference>
<sequence length="95" mass="10513">MVLDVVLGLLAGQSWTCWLTPQYCLSTSTARSLKNSWRKRRPHGPGNVDTPKSALPVDLVHLLGTEVGGFDEAEVKMMSKEAAVARVQRYWIDGD</sequence>
<evidence type="ECO:0000313" key="2">
    <source>
        <dbReference type="Proteomes" id="UP001500908"/>
    </source>
</evidence>
<accession>A0ABP7ESG2</accession>
<reference evidence="2" key="1">
    <citation type="journal article" date="2019" name="Int. J. Syst. Evol. Microbiol.">
        <title>The Global Catalogue of Microorganisms (GCM) 10K type strain sequencing project: providing services to taxonomists for standard genome sequencing and annotation.</title>
        <authorList>
            <consortium name="The Broad Institute Genomics Platform"/>
            <consortium name="The Broad Institute Genome Sequencing Center for Infectious Disease"/>
            <person name="Wu L."/>
            <person name="Ma J."/>
        </authorList>
    </citation>
    <scope>NUCLEOTIDE SEQUENCE [LARGE SCALE GENOMIC DNA]</scope>
    <source>
        <strain evidence="2">JCM 17137</strain>
    </source>
</reference>
<dbReference type="Proteomes" id="UP001500908">
    <property type="component" value="Unassembled WGS sequence"/>
</dbReference>
<organism evidence="1 2">
    <name type="scientific">Salinactinospora qingdaonensis</name>
    <dbReference type="NCBI Taxonomy" id="702744"/>
    <lineage>
        <taxon>Bacteria</taxon>
        <taxon>Bacillati</taxon>
        <taxon>Actinomycetota</taxon>
        <taxon>Actinomycetes</taxon>
        <taxon>Streptosporangiales</taxon>
        <taxon>Nocardiopsidaceae</taxon>
        <taxon>Salinactinospora</taxon>
    </lineage>
</organism>
<name>A0ABP7ESG2_9ACTN</name>
<comment type="caution">
    <text evidence="1">The sequence shown here is derived from an EMBL/GenBank/DDBJ whole genome shotgun (WGS) entry which is preliminary data.</text>
</comment>
<dbReference type="RefSeq" id="WP_344966200.1">
    <property type="nucleotide sequence ID" value="NZ_BAABDD010000001.1"/>
</dbReference>
<protein>
    <submittedName>
        <fullName evidence="1">Uncharacterized protein</fullName>
    </submittedName>
</protein>
<proteinExistence type="predicted"/>